<evidence type="ECO:0000256" key="2">
    <source>
        <dbReference type="ARBA" id="ARBA00022679"/>
    </source>
</evidence>
<dbReference type="Pfam" id="PF08284">
    <property type="entry name" value="RVP_2"/>
    <property type="match status" value="1"/>
</dbReference>
<feature type="compositionally biased region" description="Acidic residues" evidence="11">
    <location>
        <begin position="323"/>
        <end position="332"/>
    </location>
</feature>
<keyword evidence="7" id="KW-0378">Hydrolase</keyword>
<dbReference type="InterPro" id="IPR001584">
    <property type="entry name" value="Integrase_cat-core"/>
</dbReference>
<dbReference type="InterPro" id="IPR043502">
    <property type="entry name" value="DNA/RNA_pol_sf"/>
</dbReference>
<feature type="region of interest" description="Disordered" evidence="11">
    <location>
        <begin position="1290"/>
        <end position="1347"/>
    </location>
</feature>
<organism evidence="13">
    <name type="scientific">Tanacetum cinerariifolium</name>
    <name type="common">Dalmatian daisy</name>
    <name type="synonym">Chrysanthemum cinerariifolium</name>
    <dbReference type="NCBI Taxonomy" id="118510"/>
    <lineage>
        <taxon>Eukaryota</taxon>
        <taxon>Viridiplantae</taxon>
        <taxon>Streptophyta</taxon>
        <taxon>Embryophyta</taxon>
        <taxon>Tracheophyta</taxon>
        <taxon>Spermatophyta</taxon>
        <taxon>Magnoliopsida</taxon>
        <taxon>eudicotyledons</taxon>
        <taxon>Gunneridae</taxon>
        <taxon>Pentapetalae</taxon>
        <taxon>asterids</taxon>
        <taxon>campanulids</taxon>
        <taxon>Asterales</taxon>
        <taxon>Asteraceae</taxon>
        <taxon>Asteroideae</taxon>
        <taxon>Anthemideae</taxon>
        <taxon>Anthemidinae</taxon>
        <taxon>Tanacetum</taxon>
    </lineage>
</organism>
<dbReference type="Pfam" id="PF25597">
    <property type="entry name" value="SH3_retrovirus"/>
    <property type="match status" value="1"/>
</dbReference>
<dbReference type="FunFam" id="3.10.10.10:FF:000007">
    <property type="entry name" value="Retrovirus-related Pol polyprotein from transposon 17.6-like Protein"/>
    <property type="match status" value="1"/>
</dbReference>
<keyword evidence="6" id="KW-0255">Endonuclease</keyword>
<dbReference type="PANTHER" id="PTHR37984:SF5">
    <property type="entry name" value="PROTEIN NYNRIN-LIKE"/>
    <property type="match status" value="1"/>
</dbReference>
<evidence type="ECO:0000256" key="5">
    <source>
        <dbReference type="ARBA" id="ARBA00022750"/>
    </source>
</evidence>
<keyword evidence="9" id="KW-0511">Multifunctional enzyme</keyword>
<evidence type="ECO:0000256" key="3">
    <source>
        <dbReference type="ARBA" id="ARBA00022695"/>
    </source>
</evidence>
<dbReference type="InterPro" id="IPR000477">
    <property type="entry name" value="RT_dom"/>
</dbReference>
<dbReference type="SUPFAM" id="SSF53098">
    <property type="entry name" value="Ribonuclease H-like"/>
    <property type="match status" value="1"/>
</dbReference>
<name>A0A699GS51_TANCI</name>
<keyword evidence="5" id="KW-0064">Aspartyl protease</keyword>
<dbReference type="GO" id="GO:0006508">
    <property type="term" value="P:proteolysis"/>
    <property type="evidence" value="ECO:0007669"/>
    <property type="project" value="UniProtKB-KW"/>
</dbReference>
<dbReference type="InterPro" id="IPR050951">
    <property type="entry name" value="Retrovirus_Pol_polyprotein"/>
</dbReference>
<evidence type="ECO:0000256" key="10">
    <source>
        <dbReference type="SAM" id="Coils"/>
    </source>
</evidence>
<comment type="caution">
    <text evidence="13">The sequence shown here is derived from an EMBL/GenBank/DDBJ whole genome shotgun (WGS) entry which is preliminary data.</text>
</comment>
<dbReference type="PROSITE" id="PS50994">
    <property type="entry name" value="INTEGRASE"/>
    <property type="match status" value="1"/>
</dbReference>
<dbReference type="Pfam" id="PF22936">
    <property type="entry name" value="Pol_BBD"/>
    <property type="match status" value="1"/>
</dbReference>
<dbReference type="GO" id="GO:0015074">
    <property type="term" value="P:DNA integration"/>
    <property type="evidence" value="ECO:0007669"/>
    <property type="project" value="InterPro"/>
</dbReference>
<dbReference type="Pfam" id="PF14223">
    <property type="entry name" value="Retrotran_gag_2"/>
    <property type="match status" value="1"/>
</dbReference>
<dbReference type="InterPro" id="IPR012337">
    <property type="entry name" value="RNaseH-like_sf"/>
</dbReference>
<keyword evidence="3" id="KW-0548">Nucleotidyltransferase</keyword>
<accession>A0A699GS51</accession>
<keyword evidence="10" id="KW-0175">Coiled coil</keyword>
<keyword evidence="8" id="KW-0695">RNA-directed DNA polymerase</keyword>
<dbReference type="SUPFAM" id="SSF56672">
    <property type="entry name" value="DNA/RNA polymerases"/>
    <property type="match status" value="2"/>
</dbReference>
<feature type="region of interest" description="Disordered" evidence="11">
    <location>
        <begin position="323"/>
        <end position="343"/>
    </location>
</feature>
<feature type="region of interest" description="Disordered" evidence="11">
    <location>
        <begin position="1713"/>
        <end position="1755"/>
    </location>
</feature>
<dbReference type="GO" id="GO:0003964">
    <property type="term" value="F:RNA-directed DNA polymerase activity"/>
    <property type="evidence" value="ECO:0007669"/>
    <property type="project" value="UniProtKB-KW"/>
</dbReference>
<feature type="coiled-coil region" evidence="10">
    <location>
        <begin position="1367"/>
        <end position="1404"/>
    </location>
</feature>
<sequence>MLKTGDYDLWSMRMEQYLTHTDYALWEMIINGDSPVLEPLAVGTVVPPKTKAQKLARKNKLKAKSTLLLAITDEHLLKFHSIKDAKSLWEAIKIRFEGNKKSKKMHKTILKQEYENFIASRSEGLDKTYDRNKPDIETLSMDDLYNNLKVYNAEIRGKSSSGSNSHNVAFVSSKNTSCMNGTVTAACDIPAAGSKKQPSASSYADDVIFYFLASQSNTPQLDNEDLEQIDTKDLEEMDLKWQVAMITIRVKKFMKKTLRNLNFIGKEPVVETPASALVVQDGLGGYDWRTSVNENKSIASKSSEEIREEPNIVRSSAPIIEDWESDSEDECEDKTSTEQEISSNDNLVKSVECTKKYISVEHINNHDENLRKRQDSRVDWIGMKTQKKGIGFEFNKRGKGTGQREVRPVWNNVRRVNHQIFSKMIHPYPKRNFVPSAVATKSGQVLVNVAKQNSAASTSTARPKVNTAAIRPNGNPQYTLQDQGIFDSGCSKHMTGNKSFLTEYQKIDGGFVAFGDSPKRGKITGKGKIRTGKLDFEDTLSYLMKVKSWLKFPKNDMYSFDLKNVVPSGDLTCLFAKATIDESNLWHKRLGHINFKNLNKIMRGNLAEAVNTACYVQNRVLVTKPHNKTPYELLIGRSPNLEFMRPFGCPVTILNTLDHLGKFDGKADEGFLVGYSVNSMAFRVFISRTRKVKENLHVNFLENKPNVARRNQSNGDAGIQIDIHAGQASQEKATVHEYILLPFIFFNPPLSLTIQSSDVNAGDQPGDVNAGDQPGDVNAGDIQGDVGEISRIDDVCHGNEIRIDSSTNAVNTASISINTASNIIVAGSLNINNVDSNHTNIPTLEATGIFDGEFDNRDLGAEADTNNLDFFIVVSPIPTTRVHKDHPKEQIIRDPNLNTQTRRMINFSKEITMVFRNKLDERCIVIRNKPRLVAQGHTQEEVIDYDEVFAPVARIEAIRLFLAYDSFKDFIVYQMDVKSAFLYGKIEEEVYVCQPPGFEDPDFPDKVYKVKKALYGLHQAPRAWYETLSTYLLNNGFKRGHIDKTLFIKRNKGDILLVQMSSMGELTFFLSLQIKQKQDGIFISQDKYVAEILKKIGFSEVKTASTLIETLKPLLKNEDGQEVDVHIYRSMIGSLMYLTSSRPDIMFAVCACARHQTVVANSTTEAEYVAASSCYGQVLWIQNQLLDYGTMASAIICLADNQKFNFSKYIFDNMVKSLEGWVKFYLFPRFLQVFLDKKVEGMATHKEMHVISSHTKKIFANMRRIGAGFSEVITPLFDSMMVQATADMGDTPVESHQTPIVDQPSTSKPQKPQKPRRKHCKEAETSHDESEDEDHVPTPSSDPLPSGEDSYILNELMIFYTSLQEQVFDLQEAKDAQAKEIAALKKKERMIEEIDQNAEIALDDKAQGRTNDDEIFGVDDLVGEEVVMEIKTDVTGDKITMAQALAALKSVKPKVVLSQIPTVSSSKDKGKAKMIETEVPLKKKEQMRIDEEYARKLQAKEQKAARLSRVQQDEEANKEMTKVNNFIAMDSEAQKSSAIEAQESSIKKIAEHLESDISKKQKVDENVEPAIDDSEELRKCIEIVPDDGDEVLIEATLISSISPTIIDYKIHKEVKDRFKKEKPVDDMDNILFRTLNNIFEHHVEDTIWKYQQGLAKELAWMCVRIFLEESDKIERYIGGLPYMIHISVMTSRPKTMKDVIEFTTELIDKKTSTFAERQAENKRKFEDTSKNNQNQQQNKRQNTNMAYTTRSGEKKPYGGSKPLYSKCNYHHDGQKPTCFECRSQGHFKREYPKLKNNKCGNQVGNGNAPAKVYTVGHAGINPDSNVVTELGSFNVIIGMDWLTKYQAVIVCAEKIVRIPWGNKTLIVHGDRSNQGNETRLNIISCTKTQNVYSKIDLRLGYHQLRVREEDIPNTAFRTRYGHYEFHVMPFGLTNAPTVFMNLMNCVCKPYLDKFMIVFIDDILIYSKNKEEHEEHLKLILDLLKKEELYAKFSKCEFWIPKVIKQKLCSAPILALPEGSKDFVVYCDALHKGLGAVLMQRETIIAYASRQLKIHEKNYTTYDLELGSTEARKPENIKNEDVGGMLIENSKYPEKLRKGKLEPRADGTLCLNGRGWLPCYGDLRTVMMHESHKSKYSTHLDSDKMYQNIKKDNITMDFITKLPKSSQGNDTIWVIVDRLTKYVIFVPMREIDPMEKLARMYLKEVVTRHVILVSIIYDRDPRFALNFLKSLQKALGTSLDMSTAYHLQIDGQSERTIQTLKDMLCACVIDFGKGWVNHLSLVEFSYNNSYHTSIKAAPFEAIYGRKCRSPIKQIIQAARDRQKSYADLKRKPMEFQVGDRVMLKFSPWEGVVRFSKREKLNLRYVGPFKKCYADEPLAVPLNGLHFNDKLYFVEKPIEIMDREVKRLKRSHIPIVKVAFGRIRDAFSVIDLHYRFTHSR</sequence>
<dbReference type="Gene3D" id="3.30.70.270">
    <property type="match status" value="1"/>
</dbReference>
<dbReference type="InterPro" id="IPR041577">
    <property type="entry name" value="RT_RNaseH_2"/>
</dbReference>
<dbReference type="GO" id="GO:0004519">
    <property type="term" value="F:endonuclease activity"/>
    <property type="evidence" value="ECO:0007669"/>
    <property type="project" value="UniProtKB-KW"/>
</dbReference>
<evidence type="ECO:0000256" key="11">
    <source>
        <dbReference type="SAM" id="MobiDB-lite"/>
    </source>
</evidence>
<dbReference type="InterPro" id="IPR054722">
    <property type="entry name" value="PolX-like_BBD"/>
</dbReference>
<reference evidence="13" key="1">
    <citation type="journal article" date="2019" name="Sci. Rep.">
        <title>Draft genome of Tanacetum cinerariifolium, the natural source of mosquito coil.</title>
        <authorList>
            <person name="Yamashiro T."/>
            <person name="Shiraishi A."/>
            <person name="Satake H."/>
            <person name="Nakayama K."/>
        </authorList>
    </citation>
    <scope>NUCLEOTIDE SEQUENCE</scope>
</reference>
<feature type="compositionally biased region" description="Low complexity" evidence="11">
    <location>
        <begin position="1730"/>
        <end position="1742"/>
    </location>
</feature>
<dbReference type="EMBL" id="BKCJ010044256">
    <property type="protein sequence ID" value="GEW07591.1"/>
    <property type="molecule type" value="Genomic_DNA"/>
</dbReference>
<proteinExistence type="predicted"/>
<dbReference type="InterPro" id="IPR013103">
    <property type="entry name" value="RVT_2"/>
</dbReference>
<evidence type="ECO:0000256" key="4">
    <source>
        <dbReference type="ARBA" id="ARBA00022722"/>
    </source>
</evidence>
<dbReference type="Pfam" id="PF07727">
    <property type="entry name" value="RVT_2"/>
    <property type="match status" value="1"/>
</dbReference>
<evidence type="ECO:0000256" key="1">
    <source>
        <dbReference type="ARBA" id="ARBA00022670"/>
    </source>
</evidence>
<dbReference type="Gene3D" id="3.30.420.10">
    <property type="entry name" value="Ribonuclease H-like superfamily/Ribonuclease H"/>
    <property type="match status" value="1"/>
</dbReference>
<evidence type="ECO:0000256" key="9">
    <source>
        <dbReference type="ARBA" id="ARBA00023268"/>
    </source>
</evidence>
<feature type="compositionally biased region" description="Basic and acidic residues" evidence="11">
    <location>
        <begin position="1713"/>
        <end position="1729"/>
    </location>
</feature>
<dbReference type="InterPro" id="IPR025724">
    <property type="entry name" value="GAG-pre-integrase_dom"/>
</dbReference>
<protein>
    <recommendedName>
        <fullName evidence="12">Integrase catalytic domain-containing protein</fullName>
    </recommendedName>
</protein>
<dbReference type="InterPro" id="IPR057670">
    <property type="entry name" value="SH3_retrovirus"/>
</dbReference>
<evidence type="ECO:0000256" key="8">
    <source>
        <dbReference type="ARBA" id="ARBA00022918"/>
    </source>
</evidence>
<feature type="domain" description="Integrase catalytic" evidence="12">
    <location>
        <begin position="2145"/>
        <end position="2305"/>
    </location>
</feature>
<evidence type="ECO:0000259" key="12">
    <source>
        <dbReference type="PROSITE" id="PS50994"/>
    </source>
</evidence>
<dbReference type="Pfam" id="PF13976">
    <property type="entry name" value="gag_pre-integrs"/>
    <property type="match status" value="1"/>
</dbReference>
<dbReference type="InterPro" id="IPR043128">
    <property type="entry name" value="Rev_trsase/Diguanyl_cyclase"/>
</dbReference>
<keyword evidence="2" id="KW-0808">Transferase</keyword>
<evidence type="ECO:0000313" key="13">
    <source>
        <dbReference type="EMBL" id="GEW07591.1"/>
    </source>
</evidence>
<gene>
    <name evidence="13" type="ORF">Tci_179567</name>
</gene>
<dbReference type="GO" id="GO:0003676">
    <property type="term" value="F:nucleic acid binding"/>
    <property type="evidence" value="ECO:0007669"/>
    <property type="project" value="InterPro"/>
</dbReference>
<dbReference type="Gene3D" id="3.10.10.10">
    <property type="entry name" value="HIV Type 1 Reverse Transcriptase, subunit A, domain 1"/>
    <property type="match status" value="1"/>
</dbReference>
<feature type="compositionally biased region" description="Basic residues" evidence="11">
    <location>
        <begin position="1311"/>
        <end position="1320"/>
    </location>
</feature>
<evidence type="ECO:0000256" key="7">
    <source>
        <dbReference type="ARBA" id="ARBA00022801"/>
    </source>
</evidence>
<keyword evidence="4" id="KW-0540">Nuclease</keyword>
<dbReference type="CDD" id="cd01647">
    <property type="entry name" value="RT_LTR"/>
    <property type="match status" value="1"/>
</dbReference>
<dbReference type="GO" id="GO:0004190">
    <property type="term" value="F:aspartic-type endopeptidase activity"/>
    <property type="evidence" value="ECO:0007669"/>
    <property type="project" value="UniProtKB-KW"/>
</dbReference>
<dbReference type="Pfam" id="PF00078">
    <property type="entry name" value="RVT_1"/>
    <property type="match status" value="1"/>
</dbReference>
<keyword evidence="1" id="KW-0645">Protease</keyword>
<dbReference type="InterPro" id="IPR036397">
    <property type="entry name" value="RNaseH_sf"/>
</dbReference>
<evidence type="ECO:0000256" key="6">
    <source>
        <dbReference type="ARBA" id="ARBA00022759"/>
    </source>
</evidence>
<dbReference type="PANTHER" id="PTHR37984">
    <property type="entry name" value="PROTEIN CBG26694"/>
    <property type="match status" value="1"/>
</dbReference>
<dbReference type="Pfam" id="PF17919">
    <property type="entry name" value="RT_RNaseH_2"/>
    <property type="match status" value="1"/>
</dbReference>